<name>A0A485M4X8_9ZZZZ</name>
<dbReference type="InterPro" id="IPR025662">
    <property type="entry name" value="Sigma_54_int_dom_ATP-bd_1"/>
</dbReference>
<dbReference type="InterPro" id="IPR009057">
    <property type="entry name" value="Homeodomain-like_sf"/>
</dbReference>
<dbReference type="AlphaFoldDB" id="A0A485M4X8"/>
<evidence type="ECO:0000256" key="1">
    <source>
        <dbReference type="ARBA" id="ARBA00022741"/>
    </source>
</evidence>
<dbReference type="Pfam" id="PF25601">
    <property type="entry name" value="AAA_lid_14"/>
    <property type="match status" value="1"/>
</dbReference>
<dbReference type="PROSITE" id="PS00688">
    <property type="entry name" value="SIGMA54_INTERACT_3"/>
    <property type="match status" value="1"/>
</dbReference>
<dbReference type="InterPro" id="IPR025943">
    <property type="entry name" value="Sigma_54_int_dom_ATP-bd_2"/>
</dbReference>
<evidence type="ECO:0000256" key="3">
    <source>
        <dbReference type="ARBA" id="ARBA00023015"/>
    </source>
</evidence>
<dbReference type="PROSITE" id="PS00676">
    <property type="entry name" value="SIGMA54_INTERACT_2"/>
    <property type="match status" value="1"/>
</dbReference>
<proteinExistence type="predicted"/>
<dbReference type="Gene3D" id="1.10.10.60">
    <property type="entry name" value="Homeodomain-like"/>
    <property type="match status" value="1"/>
</dbReference>
<evidence type="ECO:0000259" key="7">
    <source>
        <dbReference type="PROSITE" id="PS50045"/>
    </source>
</evidence>
<dbReference type="PROSITE" id="PS00675">
    <property type="entry name" value="SIGMA54_INTERACT_1"/>
    <property type="match status" value="1"/>
</dbReference>
<dbReference type="InterPro" id="IPR011006">
    <property type="entry name" value="CheY-like_superfamily"/>
</dbReference>
<dbReference type="FunFam" id="1.10.8.60:FF:000014">
    <property type="entry name" value="DNA-binding transcriptional regulator NtrC"/>
    <property type="match status" value="1"/>
</dbReference>
<dbReference type="InterPro" id="IPR002197">
    <property type="entry name" value="HTH_Fis"/>
</dbReference>
<dbReference type="InterPro" id="IPR027417">
    <property type="entry name" value="P-loop_NTPase"/>
</dbReference>
<keyword evidence="2" id="KW-0067">ATP-binding</keyword>
<dbReference type="GO" id="GO:0006355">
    <property type="term" value="P:regulation of DNA-templated transcription"/>
    <property type="evidence" value="ECO:0007669"/>
    <property type="project" value="InterPro"/>
</dbReference>
<dbReference type="CDD" id="cd00009">
    <property type="entry name" value="AAA"/>
    <property type="match status" value="1"/>
</dbReference>
<evidence type="ECO:0000256" key="2">
    <source>
        <dbReference type="ARBA" id="ARBA00022840"/>
    </source>
</evidence>
<accession>A0A485M4X8</accession>
<keyword evidence="1" id="KW-0547">Nucleotide-binding</keyword>
<dbReference type="SUPFAM" id="SSF52540">
    <property type="entry name" value="P-loop containing nucleoside triphosphate hydrolases"/>
    <property type="match status" value="1"/>
</dbReference>
<dbReference type="SMART" id="SM00382">
    <property type="entry name" value="AAA"/>
    <property type="match status" value="1"/>
</dbReference>
<dbReference type="SUPFAM" id="SSF52172">
    <property type="entry name" value="CheY-like"/>
    <property type="match status" value="1"/>
</dbReference>
<organism evidence="8">
    <name type="scientific">anaerobic digester metagenome</name>
    <dbReference type="NCBI Taxonomy" id="1263854"/>
    <lineage>
        <taxon>unclassified sequences</taxon>
        <taxon>metagenomes</taxon>
        <taxon>ecological metagenomes</taxon>
    </lineage>
</organism>
<dbReference type="Gene3D" id="3.40.50.300">
    <property type="entry name" value="P-loop containing nucleotide triphosphate hydrolases"/>
    <property type="match status" value="1"/>
</dbReference>
<protein>
    <submittedName>
        <fullName evidence="8">Transcriptional regulatory protein ZraR</fullName>
    </submittedName>
</protein>
<dbReference type="Gene3D" id="3.40.50.2300">
    <property type="match status" value="1"/>
</dbReference>
<dbReference type="Gene3D" id="1.10.8.60">
    <property type="match status" value="1"/>
</dbReference>
<evidence type="ECO:0000256" key="4">
    <source>
        <dbReference type="ARBA" id="ARBA00023125"/>
    </source>
</evidence>
<evidence type="ECO:0000256" key="5">
    <source>
        <dbReference type="ARBA" id="ARBA00023159"/>
    </source>
</evidence>
<dbReference type="InterPro" id="IPR002078">
    <property type="entry name" value="Sigma_54_int"/>
</dbReference>
<evidence type="ECO:0000313" key="8">
    <source>
        <dbReference type="EMBL" id="VFU16026.1"/>
    </source>
</evidence>
<evidence type="ECO:0000256" key="6">
    <source>
        <dbReference type="ARBA" id="ARBA00023163"/>
    </source>
</evidence>
<dbReference type="GO" id="GO:0043565">
    <property type="term" value="F:sequence-specific DNA binding"/>
    <property type="evidence" value="ECO:0007669"/>
    <property type="project" value="InterPro"/>
</dbReference>
<dbReference type="PANTHER" id="PTHR32071">
    <property type="entry name" value="TRANSCRIPTIONAL REGULATORY PROTEIN"/>
    <property type="match status" value="1"/>
</dbReference>
<dbReference type="PRINTS" id="PR01590">
    <property type="entry name" value="HTHFIS"/>
</dbReference>
<dbReference type="InterPro" id="IPR025944">
    <property type="entry name" value="Sigma_54_int_dom_CS"/>
</dbReference>
<keyword evidence="4" id="KW-0238">DNA-binding</keyword>
<gene>
    <name evidence="8" type="primary">zraR</name>
    <name evidence="8" type="ORF">SCFA_50013</name>
</gene>
<reference evidence="8" key="1">
    <citation type="submission" date="2019-03" db="EMBL/GenBank/DDBJ databases">
        <authorList>
            <person name="Hao L."/>
        </authorList>
    </citation>
    <scope>NUCLEOTIDE SEQUENCE</scope>
</reference>
<keyword evidence="6" id="KW-0804">Transcription</keyword>
<keyword evidence="3" id="KW-0805">Transcription regulation</keyword>
<dbReference type="GO" id="GO:0005524">
    <property type="term" value="F:ATP binding"/>
    <property type="evidence" value="ECO:0007669"/>
    <property type="project" value="UniProtKB-KW"/>
</dbReference>
<dbReference type="PROSITE" id="PS50045">
    <property type="entry name" value="SIGMA54_INTERACT_4"/>
    <property type="match status" value="1"/>
</dbReference>
<dbReference type="InterPro" id="IPR003593">
    <property type="entry name" value="AAA+_ATPase"/>
</dbReference>
<keyword evidence="5" id="KW-0010">Activator</keyword>
<feature type="domain" description="Sigma-54 factor interaction" evidence="7">
    <location>
        <begin position="121"/>
        <end position="350"/>
    </location>
</feature>
<sequence length="432" mass="47059">MGIAILDHDKATVAILAEIIDEMGETPCPFTDKDKFLGAISPTAHRAAVIDEEFVDVIEGTKQVYQSIEILAMGTSGQDRCIQAGATGYLKKPFPAGDFRQALQALLLGPGSRSQSVNGSFIATDRSMQKIIEVLRKVAPTQAPVLIQGESGTGKEVIARYIHQHSKRAGGPYVGINLAAIPDTLLESELFGYEKGAFTGAYATRIGKFELADKGTILLDEITEISLGLQAKLLRVLQEKQIDRVGAKSSLHVDFRVIATTNRNIEQEVKDGNFRSDLYFRLNVIPIKVPPLRSRRDDILSLAAHFISKVAAREGMPEKSLSPQAKDALLSYSWPGNVRELENVIERSMILTDGPEITLDSIELGIGDNQGTAFGQPAVGTTIHEMEKNLIYSTLESVDGNRTKAASLLGISIRTLRNKLNEYAGKGQISDR</sequence>
<dbReference type="EMBL" id="CAADRM010000114">
    <property type="protein sequence ID" value="VFU16026.1"/>
    <property type="molecule type" value="Genomic_DNA"/>
</dbReference>
<dbReference type="SUPFAM" id="SSF46689">
    <property type="entry name" value="Homeodomain-like"/>
    <property type="match status" value="1"/>
</dbReference>
<dbReference type="Pfam" id="PF00158">
    <property type="entry name" value="Sigma54_activat"/>
    <property type="match status" value="1"/>
</dbReference>
<dbReference type="PANTHER" id="PTHR32071:SF21">
    <property type="entry name" value="TRANSCRIPTIONAL REGULATORY PROTEIN FLGR"/>
    <property type="match status" value="1"/>
</dbReference>
<dbReference type="Pfam" id="PF02954">
    <property type="entry name" value="HTH_8"/>
    <property type="match status" value="1"/>
</dbReference>
<dbReference type="InterPro" id="IPR058031">
    <property type="entry name" value="AAA_lid_NorR"/>
</dbReference>
<dbReference type="FunFam" id="3.40.50.300:FF:000006">
    <property type="entry name" value="DNA-binding transcriptional regulator NtrC"/>
    <property type="match status" value="1"/>
</dbReference>